<accession>A0ABP7J5I3</accession>
<comment type="caution">
    <text evidence="2">The sequence shown here is derived from an EMBL/GenBank/DDBJ whole genome shotgun (WGS) entry which is preliminary data.</text>
</comment>
<dbReference type="Proteomes" id="UP001501009">
    <property type="component" value="Unassembled WGS sequence"/>
</dbReference>
<reference evidence="3" key="1">
    <citation type="journal article" date="2019" name="Int. J. Syst. Evol. Microbiol.">
        <title>The Global Catalogue of Microorganisms (GCM) 10K type strain sequencing project: providing services to taxonomists for standard genome sequencing and annotation.</title>
        <authorList>
            <consortium name="The Broad Institute Genomics Platform"/>
            <consortium name="The Broad Institute Genome Sequencing Center for Infectious Disease"/>
            <person name="Wu L."/>
            <person name="Ma J."/>
        </authorList>
    </citation>
    <scope>NUCLEOTIDE SEQUENCE [LARGE SCALE GENOMIC DNA]</scope>
    <source>
        <strain evidence="3">JCM 17138</strain>
    </source>
</reference>
<proteinExistence type="predicted"/>
<dbReference type="RefSeq" id="WP_275775859.1">
    <property type="nucleotide sequence ID" value="NZ_BAABDE010000031.1"/>
</dbReference>
<name>A0ABP7J5I3_9ACTN</name>
<feature type="transmembrane region" description="Helical" evidence="1">
    <location>
        <begin position="44"/>
        <end position="66"/>
    </location>
</feature>
<evidence type="ECO:0000313" key="2">
    <source>
        <dbReference type="EMBL" id="GAA3835181.1"/>
    </source>
</evidence>
<keyword evidence="3" id="KW-1185">Reference proteome</keyword>
<gene>
    <name evidence="2" type="ORF">GCM10022403_079930</name>
</gene>
<keyword evidence="1" id="KW-0812">Transmembrane</keyword>
<keyword evidence="1" id="KW-0472">Membrane</keyword>
<feature type="transmembrane region" description="Helical" evidence="1">
    <location>
        <begin position="15"/>
        <end position="37"/>
    </location>
</feature>
<dbReference type="EMBL" id="BAABDE010000031">
    <property type="protein sequence ID" value="GAA3835181.1"/>
    <property type="molecule type" value="Genomic_DNA"/>
</dbReference>
<evidence type="ECO:0000313" key="3">
    <source>
        <dbReference type="Proteomes" id="UP001501009"/>
    </source>
</evidence>
<organism evidence="2 3">
    <name type="scientific">Streptomyces coacervatus</name>
    <dbReference type="NCBI Taxonomy" id="647381"/>
    <lineage>
        <taxon>Bacteria</taxon>
        <taxon>Bacillati</taxon>
        <taxon>Actinomycetota</taxon>
        <taxon>Actinomycetes</taxon>
        <taxon>Kitasatosporales</taxon>
        <taxon>Streptomycetaceae</taxon>
        <taxon>Streptomyces</taxon>
    </lineage>
</organism>
<protein>
    <submittedName>
        <fullName evidence="2">Uncharacterized protein</fullName>
    </submittedName>
</protein>
<evidence type="ECO:0000256" key="1">
    <source>
        <dbReference type="SAM" id="Phobius"/>
    </source>
</evidence>
<sequence length="67" mass="6799">MPSSSPHFLASGMTLAVQAVAVLTLTAALLVGATLGVREVRRQAGIAGYVFALALSLLALVTAYAAR</sequence>
<keyword evidence="1" id="KW-1133">Transmembrane helix</keyword>